<sequence length="471" mass="52961">MWTALPLLILLTWGVIPAPAKLIPSSYFLRNHNFKRLPTPVADDVGSKLILTPYIDAGNTEEARRLSAVSGGPFPDDIPSYSGFFTVNAQYDSNLFFWFFPAEHGYETAPLLVWLQGGPGSTSLYGLFTELGPFFVDVNETSVIKNPYSWHKNHSIIFIDNPVGTGFSFTNSTQGYAREQGQVGRELYLAIVQFLKVFSELQTVPFFITGESYAGKYVPALAHTIHINNPTAELKINLQGIAVGNGFTDPITILDYSHFVYQLGLVDTNTYNYMKSVEEGGKQEIQDGKLVEAFLSWNTDLDTFMTESDFSNVYNILYEEEPQVGGDFYNFVELPEVRLAIHVGDQTFSGGGTVYQLMIPDFMNTLRPWLEEIIENYRVLYYSGQMDVIVAYPLSVGLYNTLEFGAAQEYRNAERVPWYVDGRLAGYLKSGGNFTEVLVRNAGHMVPTDQPVWALDLITRFTRDNLPPSRK</sequence>
<dbReference type="InterPro" id="IPR029058">
    <property type="entry name" value="AB_hydrolase_fold"/>
</dbReference>
<keyword evidence="2 7" id="KW-0121">Carboxypeptidase</keyword>
<evidence type="ECO:0000256" key="1">
    <source>
        <dbReference type="ARBA" id="ARBA00009431"/>
    </source>
</evidence>
<dbReference type="InterPro" id="IPR001563">
    <property type="entry name" value="Peptidase_S10"/>
</dbReference>
<keyword evidence="4 7" id="KW-0732">Signal</keyword>
<evidence type="ECO:0000256" key="5">
    <source>
        <dbReference type="ARBA" id="ARBA00022801"/>
    </source>
</evidence>
<dbReference type="GO" id="GO:0006508">
    <property type="term" value="P:proteolysis"/>
    <property type="evidence" value="ECO:0007669"/>
    <property type="project" value="UniProtKB-KW"/>
</dbReference>
<dbReference type="EC" id="3.4.16.-" evidence="7"/>
<organism evidence="8">
    <name type="scientific">Coptotermes formosanus</name>
    <name type="common">Formosan subterranean termite</name>
    <dbReference type="NCBI Taxonomy" id="36987"/>
    <lineage>
        <taxon>Eukaryota</taxon>
        <taxon>Metazoa</taxon>
        <taxon>Ecdysozoa</taxon>
        <taxon>Arthropoda</taxon>
        <taxon>Hexapoda</taxon>
        <taxon>Insecta</taxon>
        <taxon>Pterygota</taxon>
        <taxon>Neoptera</taxon>
        <taxon>Polyneoptera</taxon>
        <taxon>Dictyoptera</taxon>
        <taxon>Blattodea</taxon>
        <taxon>Blattoidea</taxon>
        <taxon>Termitoidae</taxon>
        <taxon>Rhinotermitidae</taxon>
        <taxon>Coptotermes</taxon>
    </lineage>
</organism>
<keyword evidence="6" id="KW-0325">Glycoprotein</keyword>
<feature type="chain" id="PRO_5005145415" description="Carboxypeptidase" evidence="7">
    <location>
        <begin position="21"/>
        <end position="471"/>
    </location>
</feature>
<dbReference type="PANTHER" id="PTHR11802:SF472">
    <property type="entry name" value="SERINE CARBOXYPEPTIDASE CPVL-RELATED"/>
    <property type="match status" value="1"/>
</dbReference>
<dbReference type="InterPro" id="IPR018202">
    <property type="entry name" value="Ser_caboxypep_ser_AS"/>
</dbReference>
<dbReference type="Pfam" id="PF00450">
    <property type="entry name" value="Peptidase_S10"/>
    <property type="match status" value="1"/>
</dbReference>
<comment type="similarity">
    <text evidence="1 7">Belongs to the peptidase S10 family.</text>
</comment>
<evidence type="ECO:0000256" key="3">
    <source>
        <dbReference type="ARBA" id="ARBA00022670"/>
    </source>
</evidence>
<accession>R4V3H3</accession>
<evidence type="ECO:0000256" key="2">
    <source>
        <dbReference type="ARBA" id="ARBA00022645"/>
    </source>
</evidence>
<keyword evidence="3 7" id="KW-0645">Protease</keyword>
<evidence type="ECO:0000256" key="7">
    <source>
        <dbReference type="RuleBase" id="RU361156"/>
    </source>
</evidence>
<evidence type="ECO:0000256" key="4">
    <source>
        <dbReference type="ARBA" id="ARBA00022729"/>
    </source>
</evidence>
<dbReference type="PROSITE" id="PS00131">
    <property type="entry name" value="CARBOXYPEPT_SER_SER"/>
    <property type="match status" value="1"/>
</dbReference>
<dbReference type="PROSITE" id="PS00560">
    <property type="entry name" value="CARBOXYPEPT_SER_HIS"/>
    <property type="match status" value="1"/>
</dbReference>
<protein>
    <recommendedName>
        <fullName evidence="7">Carboxypeptidase</fullName>
        <ecNumber evidence="7">3.4.16.-</ecNumber>
    </recommendedName>
</protein>
<name>R4V3H3_COPFO</name>
<dbReference type="GO" id="GO:0004185">
    <property type="term" value="F:serine-type carboxypeptidase activity"/>
    <property type="evidence" value="ECO:0007669"/>
    <property type="project" value="UniProtKB-UniRule"/>
</dbReference>
<evidence type="ECO:0000313" key="8">
    <source>
        <dbReference type="EMBL" id="AGM32338.1"/>
    </source>
</evidence>
<reference evidence="8" key="1">
    <citation type="submission" date="2013-02" db="EMBL/GenBank/DDBJ databases">
        <title>Immune-Related transcriptome of Coptotermes formosanus Shiraki workers: the defense mechanism.</title>
        <authorList>
            <person name="Hussain A."/>
            <person name="Li Y.F."/>
            <person name="Cheng Y."/>
            <person name="Liu Y."/>
            <person name="Chen C.C."/>
            <person name="Wen S.Y."/>
        </authorList>
    </citation>
    <scope>NUCLEOTIDE SEQUENCE</scope>
</reference>
<dbReference type="PANTHER" id="PTHR11802">
    <property type="entry name" value="SERINE PROTEASE FAMILY S10 SERINE CARBOXYPEPTIDASE"/>
    <property type="match status" value="1"/>
</dbReference>
<feature type="signal peptide" evidence="7">
    <location>
        <begin position="1"/>
        <end position="20"/>
    </location>
</feature>
<dbReference type="EMBL" id="KC571839">
    <property type="protein sequence ID" value="AGM32338.1"/>
    <property type="molecule type" value="mRNA"/>
</dbReference>
<dbReference type="SUPFAM" id="SSF53474">
    <property type="entry name" value="alpha/beta-Hydrolases"/>
    <property type="match status" value="1"/>
</dbReference>
<dbReference type="AlphaFoldDB" id="R4V3H3"/>
<keyword evidence="5 7" id="KW-0378">Hydrolase</keyword>
<dbReference type="InterPro" id="IPR033124">
    <property type="entry name" value="Ser_caboxypep_his_AS"/>
</dbReference>
<evidence type="ECO:0000256" key="6">
    <source>
        <dbReference type="ARBA" id="ARBA00023180"/>
    </source>
</evidence>
<dbReference type="Gene3D" id="3.40.50.1820">
    <property type="entry name" value="alpha/beta hydrolase"/>
    <property type="match status" value="1"/>
</dbReference>
<dbReference type="PRINTS" id="PR00724">
    <property type="entry name" value="CRBOXYPTASEC"/>
</dbReference>
<proteinExistence type="evidence at transcript level"/>